<keyword evidence="1" id="KW-0472">Membrane</keyword>
<feature type="chain" id="PRO_5046902306" description="Lipoprotein" evidence="2">
    <location>
        <begin position="28"/>
        <end position="225"/>
    </location>
</feature>
<proteinExistence type="predicted"/>
<dbReference type="Proteomes" id="UP001160301">
    <property type="component" value="Unassembled WGS sequence"/>
</dbReference>
<evidence type="ECO:0000313" key="3">
    <source>
        <dbReference type="EMBL" id="MDI1428199.1"/>
    </source>
</evidence>
<evidence type="ECO:0000256" key="2">
    <source>
        <dbReference type="SAM" id="SignalP"/>
    </source>
</evidence>
<name>A0ABT6NIR2_9BACT</name>
<organism evidence="3 4">
    <name type="scientific">Polyangium sorediatum</name>
    <dbReference type="NCBI Taxonomy" id="889274"/>
    <lineage>
        <taxon>Bacteria</taxon>
        <taxon>Pseudomonadati</taxon>
        <taxon>Myxococcota</taxon>
        <taxon>Polyangia</taxon>
        <taxon>Polyangiales</taxon>
        <taxon>Polyangiaceae</taxon>
        <taxon>Polyangium</taxon>
    </lineage>
</organism>
<comment type="caution">
    <text evidence="3">The sequence shown here is derived from an EMBL/GenBank/DDBJ whole genome shotgun (WGS) entry which is preliminary data.</text>
</comment>
<gene>
    <name evidence="3" type="ORF">QHF89_01805</name>
</gene>
<evidence type="ECO:0000256" key="1">
    <source>
        <dbReference type="SAM" id="Phobius"/>
    </source>
</evidence>
<dbReference type="EMBL" id="JARZHI010000001">
    <property type="protein sequence ID" value="MDI1428199.1"/>
    <property type="molecule type" value="Genomic_DNA"/>
</dbReference>
<keyword evidence="4" id="KW-1185">Reference proteome</keyword>
<protein>
    <recommendedName>
        <fullName evidence="5">Lipoprotein</fullName>
    </recommendedName>
</protein>
<keyword evidence="1" id="KW-0812">Transmembrane</keyword>
<reference evidence="3 4" key="1">
    <citation type="submission" date="2023-04" db="EMBL/GenBank/DDBJ databases">
        <title>The genome sequence of Polyangium sorediatum DSM14670.</title>
        <authorList>
            <person name="Zhang X."/>
        </authorList>
    </citation>
    <scope>NUCLEOTIDE SEQUENCE [LARGE SCALE GENOMIC DNA]</scope>
    <source>
        <strain evidence="3 4">DSM 14670</strain>
    </source>
</reference>
<evidence type="ECO:0008006" key="5">
    <source>
        <dbReference type="Google" id="ProtNLM"/>
    </source>
</evidence>
<feature type="transmembrane region" description="Helical" evidence="1">
    <location>
        <begin position="143"/>
        <end position="168"/>
    </location>
</feature>
<accession>A0ABT6NIR2</accession>
<keyword evidence="2" id="KW-0732">Signal</keyword>
<sequence length="225" mass="23909">MGKRRLAGATLVATCMAVAMVPIGCGASDEHAAAPRQGSGLALPPRTVQALQACVKEGGQRLRHNAYEIEFAVEMTGDHVTEVRPKGPRLDDTGVQQCMREALRRMVDAGFSPDPDELVSRGGLLPTRGTLANTWALPQVIRLIPVVVGSGGTIIVVAVAVLVVVAVVSLKDDTRPKDDDDDKRCHEVKEKCIAHCSGSPGLPAPGGGRFRRCMRECMEAEGCSF</sequence>
<keyword evidence="1" id="KW-1133">Transmembrane helix</keyword>
<dbReference type="RefSeq" id="WP_136965337.1">
    <property type="nucleotide sequence ID" value="NZ_JARZHI010000001.1"/>
</dbReference>
<evidence type="ECO:0000313" key="4">
    <source>
        <dbReference type="Proteomes" id="UP001160301"/>
    </source>
</evidence>
<feature type="signal peptide" evidence="2">
    <location>
        <begin position="1"/>
        <end position="27"/>
    </location>
</feature>